<evidence type="ECO:0000259" key="6">
    <source>
        <dbReference type="Pfam" id="PF01494"/>
    </source>
</evidence>
<comment type="cofactor">
    <cofactor evidence="1">
        <name>FAD</name>
        <dbReference type="ChEBI" id="CHEBI:57692"/>
    </cofactor>
</comment>
<dbReference type="InterPro" id="IPR036188">
    <property type="entry name" value="FAD/NAD-bd_sf"/>
</dbReference>
<dbReference type="EMBL" id="LN907867">
    <property type="protein sequence ID" value="CUU41791.1"/>
    <property type="molecule type" value="Genomic_DNA"/>
</dbReference>
<dbReference type="PRINTS" id="PR00420">
    <property type="entry name" value="RNGMNOXGNASE"/>
</dbReference>
<protein>
    <submittedName>
        <fullName evidence="8">3-hydroxybenzoate 6-hydroxylase 1</fullName>
        <ecNumber evidence="8">1.14.13.24</ecNumber>
    </submittedName>
    <submittedName>
        <fullName evidence="7">Salicylate hydroxylase</fullName>
    </submittedName>
</protein>
<dbReference type="EMBL" id="AP014854">
    <property type="protein sequence ID" value="BAS01007.1"/>
    <property type="molecule type" value="Genomic_DNA"/>
</dbReference>
<dbReference type="SUPFAM" id="SSF51905">
    <property type="entry name" value="FAD/NAD(P)-binding domain"/>
    <property type="match status" value="1"/>
</dbReference>
<dbReference type="PANTHER" id="PTHR13789">
    <property type="entry name" value="MONOOXYGENASE"/>
    <property type="match status" value="1"/>
</dbReference>
<reference evidence="7" key="1">
    <citation type="journal article" date="2015" name="Genome Announc.">
        <title>Complete Genome Sequence of the Bacteriochlorophyll b-Producing Photosynthetic Bacterium Blastochloris viridis.</title>
        <authorList>
            <person name="Tsukatani Y."/>
            <person name="Hirose Y."/>
            <person name="Harada J."/>
            <person name="Misawa N."/>
            <person name="Mori K."/>
            <person name="Inoue K."/>
            <person name="Tamiaki H."/>
        </authorList>
    </citation>
    <scope>NUCLEOTIDE SEQUENCE [LARGE SCALE GENOMIC DNA]</scope>
    <source>
        <strain evidence="7">DSM 133</strain>
    </source>
</reference>
<dbReference type="PATRIC" id="fig|1079.6.peg.1394"/>
<keyword evidence="5" id="KW-0503">Monooxygenase</keyword>
<dbReference type="EC" id="1.14.13.24" evidence="8"/>
<evidence type="ECO:0000313" key="9">
    <source>
        <dbReference type="Proteomes" id="UP000065734"/>
    </source>
</evidence>
<evidence type="ECO:0000313" key="7">
    <source>
        <dbReference type="EMBL" id="BAS01007.1"/>
    </source>
</evidence>
<feature type="domain" description="FAD-binding" evidence="6">
    <location>
        <begin position="2"/>
        <end position="353"/>
    </location>
</feature>
<dbReference type="AlphaFoldDB" id="A0A0H5BK79"/>
<keyword evidence="2" id="KW-0285">Flavoprotein</keyword>
<dbReference type="PANTHER" id="PTHR13789:SF318">
    <property type="entry name" value="GERANYLGERANYL DIPHOSPHATE REDUCTASE"/>
    <property type="match status" value="1"/>
</dbReference>
<dbReference type="OrthoDB" id="4230779at2"/>
<keyword evidence="3" id="KW-0274">FAD</keyword>
<dbReference type="Pfam" id="PF01494">
    <property type="entry name" value="FAD_binding_3"/>
    <property type="match status" value="1"/>
</dbReference>
<sequence length="397" mass="41840">MIAGAGVGGLAAAVGLADAGFAVSVIERAPQVTEIGAGIQLTPNATAALARLGLLDRVAAVAVEPRAMVIRNGRSGHEILRMPLGSTVARRFGRPWLVVHRADLIAALAAAVAATPAIKITLGTTVEAFALNPEGVTVSLVTGRERREETAAALIGADGLWSMVRRGAGDARAPVVSGRTAWRTTIPSESLPPELAGLDSGLWLGPDAHLVHYPIRRGSACNIVAVVRDETAVTIKPSEAGGSSWSGVGDPEVLIRRFERWAAPARALIEQPATWLTWRLADRPPLTAWGRGAQTLLGDAAHPMLPFLAQGAAMAIEDAVVLTQAMAAQPGNLPAALRAYEAIRRPRTARVQKEARINSLAYHLAGPAALARDVVLQTRGPAGLLSRYRWLYGWRPD</sequence>
<reference evidence="9" key="3">
    <citation type="journal article" date="2016" name="Genome Announc.">
        <title>Revised genome sequence of the purple photosynthetic bacterium Blastochloris viridis.</title>
        <authorList>
            <person name="Liu L.N."/>
            <person name="Faulkner M."/>
            <person name="Liu X."/>
            <person name="Huang F."/>
            <person name="Darby A.C."/>
            <person name="Hall N."/>
        </authorList>
    </citation>
    <scope>NUCLEOTIDE SEQUENCE [LARGE SCALE GENOMIC DNA]</scope>
    <source>
        <strain evidence="9">ATCC 19567 / DSM 133 / F</strain>
    </source>
</reference>
<evidence type="ECO:0000256" key="3">
    <source>
        <dbReference type="ARBA" id="ARBA00022827"/>
    </source>
</evidence>
<evidence type="ECO:0000256" key="4">
    <source>
        <dbReference type="ARBA" id="ARBA00023002"/>
    </source>
</evidence>
<evidence type="ECO:0000256" key="5">
    <source>
        <dbReference type="ARBA" id="ARBA00023033"/>
    </source>
</evidence>
<evidence type="ECO:0000313" key="8">
    <source>
        <dbReference type="EMBL" id="CUU41791.1"/>
    </source>
</evidence>
<dbReference type="KEGG" id="bvr:BVIR_1342"/>
<dbReference type="Proteomes" id="UP000065734">
    <property type="component" value="Chromosome I"/>
</dbReference>
<dbReference type="SUPFAM" id="SSF54373">
    <property type="entry name" value="FAD-linked reductases, C-terminal domain"/>
    <property type="match status" value="1"/>
</dbReference>
<dbReference type="GO" id="GO:0018669">
    <property type="term" value="F:3-hydroxybenzoate 6-monooxygenase activity"/>
    <property type="evidence" value="ECO:0007669"/>
    <property type="project" value="UniProtKB-EC"/>
</dbReference>
<dbReference type="STRING" id="1079.BVIR_1342"/>
<gene>
    <name evidence="8" type="primary">xlnD</name>
    <name evidence="7" type="ORF">BV133_3413</name>
    <name evidence="8" type="ORF">BVIRIDIS_07870</name>
</gene>
<organism evidence="8 9">
    <name type="scientific">Blastochloris viridis</name>
    <name type="common">Rhodopseudomonas viridis</name>
    <dbReference type="NCBI Taxonomy" id="1079"/>
    <lineage>
        <taxon>Bacteria</taxon>
        <taxon>Pseudomonadati</taxon>
        <taxon>Pseudomonadota</taxon>
        <taxon>Alphaproteobacteria</taxon>
        <taxon>Hyphomicrobiales</taxon>
        <taxon>Blastochloridaceae</taxon>
        <taxon>Blastochloris</taxon>
    </lineage>
</organism>
<dbReference type="GO" id="GO:0071949">
    <property type="term" value="F:FAD binding"/>
    <property type="evidence" value="ECO:0007669"/>
    <property type="project" value="InterPro"/>
</dbReference>
<evidence type="ECO:0000256" key="1">
    <source>
        <dbReference type="ARBA" id="ARBA00001974"/>
    </source>
</evidence>
<dbReference type="Gene3D" id="3.50.50.60">
    <property type="entry name" value="FAD/NAD(P)-binding domain"/>
    <property type="match status" value="1"/>
</dbReference>
<proteinExistence type="predicted"/>
<reference evidence="8" key="2">
    <citation type="submission" date="2015-11" db="EMBL/GenBank/DDBJ databases">
        <authorList>
            <person name="Zhang Y."/>
            <person name="Guo Z."/>
        </authorList>
    </citation>
    <scope>NUCLEOTIDE SEQUENCE</scope>
    <source>
        <strain evidence="8">1</strain>
    </source>
</reference>
<dbReference type="InterPro" id="IPR050493">
    <property type="entry name" value="FAD-dep_Monooxygenase_BioMet"/>
</dbReference>
<name>A0A0H5BK79_BLAVI</name>
<dbReference type="InterPro" id="IPR002938">
    <property type="entry name" value="FAD-bd"/>
</dbReference>
<dbReference type="RefSeq" id="WP_055036966.1">
    <property type="nucleotide sequence ID" value="NZ_AP014854.2"/>
</dbReference>
<accession>A0A0H5BK79</accession>
<evidence type="ECO:0000256" key="2">
    <source>
        <dbReference type="ARBA" id="ARBA00022630"/>
    </source>
</evidence>
<keyword evidence="4 8" id="KW-0560">Oxidoreductase</keyword>
<keyword evidence="9" id="KW-1185">Reference proteome</keyword>